<dbReference type="GO" id="GO:0005886">
    <property type="term" value="C:plasma membrane"/>
    <property type="evidence" value="ECO:0007669"/>
    <property type="project" value="UniProtKB-UniRule"/>
</dbReference>
<dbReference type="Proteomes" id="UP000178091">
    <property type="component" value="Unassembled WGS sequence"/>
</dbReference>
<dbReference type="PANTHER" id="PTHR30518:SF2">
    <property type="entry name" value="ENDOLYTIC MUREIN TRANSGLYCOSYLASE"/>
    <property type="match status" value="1"/>
</dbReference>
<evidence type="ECO:0000313" key="9">
    <source>
        <dbReference type="Proteomes" id="UP000178091"/>
    </source>
</evidence>
<keyword evidence="2 7" id="KW-0812">Transmembrane</keyword>
<comment type="catalytic activity">
    <reaction evidence="7">
        <text>a peptidoglycan chain = a peptidoglycan chain with N-acetyl-1,6-anhydromuramyl-[peptide] at the reducing end + a peptidoglycan chain with N-acetylglucosamine at the non-reducing end.</text>
        <dbReference type="EC" id="4.2.2.29"/>
    </reaction>
</comment>
<accession>A0A1F4XTX2</accession>
<evidence type="ECO:0000256" key="1">
    <source>
        <dbReference type="ARBA" id="ARBA00022475"/>
    </source>
</evidence>
<dbReference type="NCBIfam" id="TIGR00247">
    <property type="entry name" value="endolytic transglycosylase MltG"/>
    <property type="match status" value="1"/>
</dbReference>
<dbReference type="PANTHER" id="PTHR30518">
    <property type="entry name" value="ENDOLYTIC MUREIN TRANSGLYCOSYLASE"/>
    <property type="match status" value="1"/>
</dbReference>
<keyword evidence="5 7" id="KW-0456">Lyase</keyword>
<dbReference type="HAMAP" id="MF_02065">
    <property type="entry name" value="MltG"/>
    <property type="match status" value="1"/>
</dbReference>
<name>A0A1F4XTX2_9BACT</name>
<evidence type="ECO:0000313" key="8">
    <source>
        <dbReference type="EMBL" id="OGC85135.1"/>
    </source>
</evidence>
<dbReference type="AlphaFoldDB" id="A0A1F4XTX2"/>
<dbReference type="Gene3D" id="3.30.1490.480">
    <property type="entry name" value="Endolytic murein transglycosylase"/>
    <property type="match status" value="1"/>
</dbReference>
<organism evidence="8 9">
    <name type="scientific">Candidatus Adlerbacteria bacterium RIFCSPHIGHO2_12_FULL_53_18</name>
    <dbReference type="NCBI Taxonomy" id="1797242"/>
    <lineage>
        <taxon>Bacteria</taxon>
        <taxon>Candidatus Adleribacteriota</taxon>
    </lineage>
</organism>
<evidence type="ECO:0000256" key="2">
    <source>
        <dbReference type="ARBA" id="ARBA00022692"/>
    </source>
</evidence>
<keyword evidence="3 7" id="KW-1133">Transmembrane helix</keyword>
<dbReference type="EMBL" id="MEWW01000003">
    <property type="protein sequence ID" value="OGC85135.1"/>
    <property type="molecule type" value="Genomic_DNA"/>
</dbReference>
<protein>
    <recommendedName>
        <fullName evidence="7">Endolytic murein transglycosylase</fullName>
        <ecNumber evidence="7">4.2.2.29</ecNumber>
    </recommendedName>
    <alternativeName>
        <fullName evidence="7">Peptidoglycan lytic transglycosylase</fullName>
    </alternativeName>
    <alternativeName>
        <fullName evidence="7">Peptidoglycan polymerization terminase</fullName>
    </alternativeName>
</protein>
<dbReference type="InterPro" id="IPR003770">
    <property type="entry name" value="MLTG-like"/>
</dbReference>
<evidence type="ECO:0000256" key="4">
    <source>
        <dbReference type="ARBA" id="ARBA00023136"/>
    </source>
</evidence>
<dbReference type="GO" id="GO:0071555">
    <property type="term" value="P:cell wall organization"/>
    <property type="evidence" value="ECO:0007669"/>
    <property type="project" value="UniProtKB-KW"/>
</dbReference>
<comment type="caution">
    <text evidence="8">The sequence shown here is derived from an EMBL/GenBank/DDBJ whole genome shotgun (WGS) entry which is preliminary data.</text>
</comment>
<reference evidence="8 9" key="1">
    <citation type="journal article" date="2016" name="Nat. Commun.">
        <title>Thousands of microbial genomes shed light on interconnected biogeochemical processes in an aquifer system.</title>
        <authorList>
            <person name="Anantharaman K."/>
            <person name="Brown C.T."/>
            <person name="Hug L.A."/>
            <person name="Sharon I."/>
            <person name="Castelle C.J."/>
            <person name="Probst A.J."/>
            <person name="Thomas B.C."/>
            <person name="Singh A."/>
            <person name="Wilkins M.J."/>
            <person name="Karaoz U."/>
            <person name="Brodie E.L."/>
            <person name="Williams K.H."/>
            <person name="Hubbard S.S."/>
            <person name="Banfield J.F."/>
        </authorList>
    </citation>
    <scope>NUCLEOTIDE SEQUENCE [LARGE SCALE GENOMIC DNA]</scope>
</reference>
<comment type="similarity">
    <text evidence="7">Belongs to the transglycosylase MltG family.</text>
</comment>
<keyword evidence="6 7" id="KW-0961">Cell wall biogenesis/degradation</keyword>
<evidence type="ECO:0000256" key="7">
    <source>
        <dbReference type="HAMAP-Rule" id="MF_02065"/>
    </source>
</evidence>
<comment type="function">
    <text evidence="7">Functions as a peptidoglycan terminase that cleaves nascent peptidoglycan strands endolytically to terminate their elongation.</text>
</comment>
<dbReference type="Pfam" id="PF02618">
    <property type="entry name" value="YceG"/>
    <property type="match status" value="1"/>
</dbReference>
<evidence type="ECO:0000256" key="3">
    <source>
        <dbReference type="ARBA" id="ARBA00022989"/>
    </source>
</evidence>
<dbReference type="GO" id="GO:0008932">
    <property type="term" value="F:lytic endotransglycosylase activity"/>
    <property type="evidence" value="ECO:0007669"/>
    <property type="project" value="UniProtKB-UniRule"/>
</dbReference>
<proteinExistence type="inferred from homology"/>
<gene>
    <name evidence="7" type="primary">mltG</name>
    <name evidence="8" type="ORF">A3F55_01795</name>
</gene>
<sequence length="294" mass="32740">MFFAPPFSFPIDSYVRLTQGSAAKDVAEHLKDRNIIRSTFMFEAALRWYGDTSIIAGEYYLTGRQGVFTIARRITSGDFDVEPIKITVPEGTSVRGITALLSAVPDFDSEAFYEIAKDKEGRLFPDTYFILPGEDPTLVLKRFEDNFAKQTSQAQVALAVSAFGRPMEEVIVMASLLEKEANNSHDRRLIAGILWSRIELSIPLQVDAVFPYLIGKGSRNLTKADLQTDSPYNTYVNKGLPPGPITNPGLSAILDAVTPTETDYLFYLADRGGTTYYSVTYEQHLRNRAKHLGS</sequence>
<evidence type="ECO:0000256" key="6">
    <source>
        <dbReference type="ARBA" id="ARBA00023316"/>
    </source>
</evidence>
<feature type="site" description="Important for catalytic activity" evidence="7">
    <location>
        <position position="180"/>
    </location>
</feature>
<dbReference type="EC" id="4.2.2.29" evidence="7"/>
<dbReference type="GO" id="GO:0009252">
    <property type="term" value="P:peptidoglycan biosynthetic process"/>
    <property type="evidence" value="ECO:0007669"/>
    <property type="project" value="UniProtKB-UniRule"/>
</dbReference>
<keyword evidence="4 7" id="KW-0472">Membrane</keyword>
<evidence type="ECO:0000256" key="5">
    <source>
        <dbReference type="ARBA" id="ARBA00023239"/>
    </source>
</evidence>
<keyword evidence="1 7" id="KW-1003">Cell membrane</keyword>